<sequence length="84" mass="9199">MQTVAEIPERKEDMDNAKPPLWEMDRTPIPGPLTCVERASISTPIGPSTFFFRNLLCGVSAAMAQNKPMGSTPRYRGMLGRCGA</sequence>
<gene>
    <name evidence="2" type="ORF">EYF80_026511</name>
</gene>
<keyword evidence="3" id="KW-1185">Reference proteome</keyword>
<reference evidence="2 3" key="1">
    <citation type="submission" date="2019-03" db="EMBL/GenBank/DDBJ databases">
        <title>First draft genome of Liparis tanakae, snailfish: a comprehensive survey of snailfish specific genes.</title>
        <authorList>
            <person name="Kim W."/>
            <person name="Song I."/>
            <person name="Jeong J.-H."/>
            <person name="Kim D."/>
            <person name="Kim S."/>
            <person name="Ryu S."/>
            <person name="Song J.Y."/>
            <person name="Lee S.K."/>
        </authorList>
    </citation>
    <scope>NUCLEOTIDE SEQUENCE [LARGE SCALE GENOMIC DNA]</scope>
    <source>
        <tissue evidence="2">Muscle</tissue>
    </source>
</reference>
<dbReference type="EMBL" id="SRLO01000277">
    <property type="protein sequence ID" value="TNN63260.1"/>
    <property type="molecule type" value="Genomic_DNA"/>
</dbReference>
<feature type="region of interest" description="Disordered" evidence="1">
    <location>
        <begin position="1"/>
        <end position="26"/>
    </location>
</feature>
<evidence type="ECO:0000313" key="2">
    <source>
        <dbReference type="EMBL" id="TNN63260.1"/>
    </source>
</evidence>
<name>A0A4Z2HCM5_9TELE</name>
<proteinExistence type="predicted"/>
<feature type="compositionally biased region" description="Basic and acidic residues" evidence="1">
    <location>
        <begin position="7"/>
        <end position="16"/>
    </location>
</feature>
<comment type="caution">
    <text evidence="2">The sequence shown here is derived from an EMBL/GenBank/DDBJ whole genome shotgun (WGS) entry which is preliminary data.</text>
</comment>
<evidence type="ECO:0000313" key="3">
    <source>
        <dbReference type="Proteomes" id="UP000314294"/>
    </source>
</evidence>
<organism evidence="2 3">
    <name type="scientific">Liparis tanakae</name>
    <name type="common">Tanaka's snailfish</name>
    <dbReference type="NCBI Taxonomy" id="230148"/>
    <lineage>
        <taxon>Eukaryota</taxon>
        <taxon>Metazoa</taxon>
        <taxon>Chordata</taxon>
        <taxon>Craniata</taxon>
        <taxon>Vertebrata</taxon>
        <taxon>Euteleostomi</taxon>
        <taxon>Actinopterygii</taxon>
        <taxon>Neopterygii</taxon>
        <taxon>Teleostei</taxon>
        <taxon>Neoteleostei</taxon>
        <taxon>Acanthomorphata</taxon>
        <taxon>Eupercaria</taxon>
        <taxon>Perciformes</taxon>
        <taxon>Cottioidei</taxon>
        <taxon>Cottales</taxon>
        <taxon>Liparidae</taxon>
        <taxon>Liparis</taxon>
    </lineage>
</organism>
<evidence type="ECO:0000256" key="1">
    <source>
        <dbReference type="SAM" id="MobiDB-lite"/>
    </source>
</evidence>
<protein>
    <submittedName>
        <fullName evidence="2">Uncharacterized protein</fullName>
    </submittedName>
</protein>
<dbReference type="OrthoDB" id="10289127at2759"/>
<accession>A0A4Z2HCM5</accession>
<dbReference type="AlphaFoldDB" id="A0A4Z2HCM5"/>
<dbReference type="Proteomes" id="UP000314294">
    <property type="component" value="Unassembled WGS sequence"/>
</dbReference>